<accession>A0ABD3FUN4</accession>
<evidence type="ECO:0000313" key="3">
    <source>
        <dbReference type="Proteomes" id="UP001632037"/>
    </source>
</evidence>
<dbReference type="EMBL" id="JBIMZQ010000009">
    <property type="protein sequence ID" value="KAL3669371.1"/>
    <property type="molecule type" value="Genomic_DNA"/>
</dbReference>
<organism evidence="2 3">
    <name type="scientific">Phytophthora oleae</name>
    <dbReference type="NCBI Taxonomy" id="2107226"/>
    <lineage>
        <taxon>Eukaryota</taxon>
        <taxon>Sar</taxon>
        <taxon>Stramenopiles</taxon>
        <taxon>Oomycota</taxon>
        <taxon>Peronosporomycetes</taxon>
        <taxon>Peronosporales</taxon>
        <taxon>Peronosporaceae</taxon>
        <taxon>Phytophthora</taxon>
    </lineage>
</organism>
<keyword evidence="2" id="KW-0472">Membrane</keyword>
<keyword evidence="3" id="KW-1185">Reference proteome</keyword>
<evidence type="ECO:0000256" key="1">
    <source>
        <dbReference type="SAM" id="SignalP"/>
    </source>
</evidence>
<dbReference type="AlphaFoldDB" id="A0ABD3FUN4"/>
<comment type="caution">
    <text evidence="2">The sequence shown here is derived from an EMBL/GenBank/DDBJ whole genome shotgun (WGS) entry which is preliminary data.</text>
</comment>
<evidence type="ECO:0000313" key="2">
    <source>
        <dbReference type="EMBL" id="KAL3669371.1"/>
    </source>
</evidence>
<keyword evidence="2" id="KW-0812">Transmembrane</keyword>
<sequence>MTASTATALLFTLGMQPAVLSQAMGHVDLFQDADFKHKLTRVRNVQTDTCYKLACSTIDNVVTPAKWSGLPDTGSTFKSSVNIILFFTGTDCHSKFRAWPVVMQSDDSKYFPENFRLDGINDAISSFLVADEWKVKSTKNICSEASILDNSTCSRYACSEEVTVTTSTLQFV</sequence>
<dbReference type="Proteomes" id="UP001632037">
    <property type="component" value="Unassembled WGS sequence"/>
</dbReference>
<proteinExistence type="predicted"/>
<keyword evidence="1" id="KW-0732">Signal</keyword>
<name>A0ABD3FUN4_9STRA</name>
<feature type="signal peptide" evidence="1">
    <location>
        <begin position="1"/>
        <end position="21"/>
    </location>
</feature>
<feature type="chain" id="PRO_5044778916" evidence="1">
    <location>
        <begin position="22"/>
        <end position="172"/>
    </location>
</feature>
<protein>
    <submittedName>
        <fullName evidence="2">Nucleoside transmembrane transporter activity protein</fullName>
    </submittedName>
</protein>
<gene>
    <name evidence="2" type="primary">NT4_2</name>
    <name evidence="2" type="ORF">V7S43_005767</name>
</gene>
<reference evidence="2 3" key="1">
    <citation type="submission" date="2024-09" db="EMBL/GenBank/DDBJ databases">
        <title>Genome sequencing and assembly of Phytophthora oleae, isolate VK10A, causative agent of rot of olive drupes.</title>
        <authorList>
            <person name="Conti Taguali S."/>
            <person name="Riolo M."/>
            <person name="La Spada F."/>
            <person name="Cacciola S.O."/>
            <person name="Dionisio G."/>
        </authorList>
    </citation>
    <scope>NUCLEOTIDE SEQUENCE [LARGE SCALE GENOMIC DNA]</scope>
    <source>
        <strain evidence="2 3">VK10A</strain>
    </source>
</reference>